<dbReference type="FunFam" id="1.10.275.10:FF:000005">
    <property type="entry name" value="Histidine ammonia-lyase"/>
    <property type="match status" value="1"/>
</dbReference>
<dbReference type="GO" id="GO:0019557">
    <property type="term" value="P:L-histidine catabolic process to glutamate and formate"/>
    <property type="evidence" value="ECO:0007669"/>
    <property type="project" value="UniProtKB-UniPathway"/>
</dbReference>
<evidence type="ECO:0000313" key="10">
    <source>
        <dbReference type="EMBL" id="KEI70259.1"/>
    </source>
</evidence>
<dbReference type="Gene3D" id="1.10.275.10">
    <property type="entry name" value="Fumarase/aspartase (N-terminal domain)"/>
    <property type="match status" value="1"/>
</dbReference>
<feature type="modified residue" description="2,3-didehydroalanine (Ser)" evidence="6">
    <location>
        <position position="144"/>
    </location>
</feature>
<evidence type="ECO:0000256" key="6">
    <source>
        <dbReference type="HAMAP-Rule" id="MF_00229"/>
    </source>
</evidence>
<dbReference type="PANTHER" id="PTHR10362">
    <property type="entry name" value="HISTIDINE AMMONIA-LYASE"/>
    <property type="match status" value="1"/>
</dbReference>
<evidence type="ECO:0000256" key="9">
    <source>
        <dbReference type="RuleBase" id="RU004480"/>
    </source>
</evidence>
<evidence type="ECO:0000256" key="5">
    <source>
        <dbReference type="ARBA" id="ARBA00049269"/>
    </source>
</evidence>
<dbReference type="NCBIfam" id="TIGR01225">
    <property type="entry name" value="hutH"/>
    <property type="match status" value="1"/>
</dbReference>
<dbReference type="Pfam" id="PF00221">
    <property type="entry name" value="Lyase_aromatic"/>
    <property type="match status" value="1"/>
</dbReference>
<evidence type="ECO:0000256" key="7">
    <source>
        <dbReference type="RuleBase" id="RU003954"/>
    </source>
</evidence>
<accession>A0A081K7Y3</accession>
<keyword evidence="6" id="KW-0963">Cytoplasm</keyword>
<comment type="subcellular location">
    <subcellularLocation>
        <location evidence="6 9">Cytoplasm</location>
    </subcellularLocation>
</comment>
<comment type="catalytic activity">
    <reaction evidence="5 6 8">
        <text>L-histidine = trans-urocanate + NH4(+)</text>
        <dbReference type="Rhea" id="RHEA:21232"/>
        <dbReference type="ChEBI" id="CHEBI:17771"/>
        <dbReference type="ChEBI" id="CHEBI:28938"/>
        <dbReference type="ChEBI" id="CHEBI:57595"/>
        <dbReference type="EC" id="4.3.1.3"/>
    </reaction>
</comment>
<dbReference type="InterPro" id="IPR008948">
    <property type="entry name" value="L-Aspartase-like"/>
</dbReference>
<dbReference type="eggNOG" id="COG2986">
    <property type="taxonomic scope" value="Bacteria"/>
</dbReference>
<keyword evidence="3 6" id="KW-0369">Histidine metabolism</keyword>
<dbReference type="STRING" id="305900.GV64_05460"/>
<dbReference type="InterPro" id="IPR022313">
    <property type="entry name" value="Phe/His_NH3-lyase_AS"/>
</dbReference>
<dbReference type="GO" id="GO:0004397">
    <property type="term" value="F:histidine ammonia-lyase activity"/>
    <property type="evidence" value="ECO:0007669"/>
    <property type="project" value="UniProtKB-UniRule"/>
</dbReference>
<dbReference type="RefSeq" id="WP_026258061.1">
    <property type="nucleotide sequence ID" value="NZ_JOJP01000001.1"/>
</dbReference>
<dbReference type="SUPFAM" id="SSF48557">
    <property type="entry name" value="L-aspartase-like"/>
    <property type="match status" value="1"/>
</dbReference>
<name>A0A081K7Y3_9GAMM</name>
<evidence type="ECO:0000313" key="11">
    <source>
        <dbReference type="Proteomes" id="UP000027997"/>
    </source>
</evidence>
<dbReference type="HAMAP" id="MF_00229">
    <property type="entry name" value="His_ammonia_lyase"/>
    <property type="match status" value="1"/>
</dbReference>
<protein>
    <recommendedName>
        <fullName evidence="2 6">Histidine ammonia-lyase</fullName>
        <shortName evidence="6">Histidase</shortName>
        <ecNumber evidence="2 6">4.3.1.3</ecNumber>
    </recommendedName>
</protein>
<dbReference type="InterPro" id="IPR005921">
    <property type="entry name" value="HutH"/>
</dbReference>
<dbReference type="NCBIfam" id="NF006871">
    <property type="entry name" value="PRK09367.1"/>
    <property type="match status" value="1"/>
</dbReference>
<comment type="PTM">
    <text evidence="6">Contains an active site 4-methylidene-imidazol-5-one (MIO), which is formed autocatalytically by cyclization and dehydration of residues Ala-Ser-Gly.</text>
</comment>
<gene>
    <name evidence="6" type="primary">hutH</name>
    <name evidence="10" type="ORF">GV64_05460</name>
</gene>
<keyword evidence="4 6" id="KW-0456">Lyase</keyword>
<reference evidence="10 11" key="1">
    <citation type="submission" date="2014-06" db="EMBL/GenBank/DDBJ databases">
        <title>Whole Genome Sequences of Three Symbiotic Endozoicomonas Bacteria.</title>
        <authorList>
            <person name="Neave M.J."/>
            <person name="Apprill A."/>
            <person name="Voolstra C.R."/>
        </authorList>
    </citation>
    <scope>NUCLEOTIDE SEQUENCE [LARGE SCALE GENOMIC DNA]</scope>
    <source>
        <strain evidence="10 11">DSM 22380</strain>
    </source>
</reference>
<dbReference type="EC" id="4.3.1.3" evidence="2 6"/>
<evidence type="ECO:0000256" key="1">
    <source>
        <dbReference type="ARBA" id="ARBA00005113"/>
    </source>
</evidence>
<evidence type="ECO:0000256" key="2">
    <source>
        <dbReference type="ARBA" id="ARBA00012994"/>
    </source>
</evidence>
<sequence length="510" mass="54531">MTKLMITPGQLSLSDLRNVSRYDVSIQLDPACHPAITKSVECVNQALAENRVVYGINTGFGLLASTRIPDKELEALQKSIVLSHATGVGQFMDEGTVKLMMVLKINSLSRGLSGVRLELIEALVQLVNLGVYPCVPEKGSVGASGDLAPLAHMSCLLLGEGHAMVGKQQVTAIEALTYAGMEPMKLAPKEGLALLNGTQASTAFALQGLFGAEDLMASAVVTGSLSIEAAMASRRPFDPRIHEARGLKGQIDAAHAYRSMLDHSDIEQAHADCDKVQDPYSLRCQPQVMGACLEQLRYAAGILQTEANGVTDNPLVFAEDNEILSGGNFHAEPTGMAAEALALAISEIGAISERRIALLVDQHLSGLPAFLVKNSGVNSGFMIAHNTAAALASENRCLAHPSVTDSLPTSANQEDHVSMATYGARRLREMNSNTAAIVGIELLAAAQGVDMRKPYKTSEVLQSVMKMVRKDIPFYDQDRYFFPDIQKASQLVASGQLNVYMPTELLVSLG</sequence>
<keyword evidence="11" id="KW-1185">Reference proteome</keyword>
<dbReference type="Proteomes" id="UP000027997">
    <property type="component" value="Unassembled WGS sequence"/>
</dbReference>
<dbReference type="UniPathway" id="UPA00379">
    <property type="reaction ID" value="UER00549"/>
</dbReference>
<comment type="similarity">
    <text evidence="6 7">Belongs to the PAL/histidase family.</text>
</comment>
<feature type="cross-link" description="5-imidazolinone (Ala-Gly)" evidence="6">
    <location>
        <begin position="143"/>
        <end position="145"/>
    </location>
</feature>
<dbReference type="InterPro" id="IPR024083">
    <property type="entry name" value="Fumarase/histidase_N"/>
</dbReference>
<comment type="pathway">
    <text evidence="1 6 8">Amino-acid degradation; L-histidine degradation into L-glutamate; N-formimidoyl-L-glutamate from L-histidine: step 1/3.</text>
</comment>
<comment type="caution">
    <text evidence="10">The sequence shown here is derived from an EMBL/GenBank/DDBJ whole genome shotgun (WGS) entry which is preliminary data.</text>
</comment>
<dbReference type="FunFam" id="1.20.200.10:FF:000003">
    <property type="entry name" value="Histidine ammonia-lyase"/>
    <property type="match status" value="1"/>
</dbReference>
<organism evidence="10 11">
    <name type="scientific">Endozoicomonas elysicola</name>
    <dbReference type="NCBI Taxonomy" id="305900"/>
    <lineage>
        <taxon>Bacteria</taxon>
        <taxon>Pseudomonadati</taxon>
        <taxon>Pseudomonadota</taxon>
        <taxon>Gammaproteobacteria</taxon>
        <taxon>Oceanospirillales</taxon>
        <taxon>Endozoicomonadaceae</taxon>
        <taxon>Endozoicomonas</taxon>
    </lineage>
</organism>
<dbReference type="EMBL" id="JOJP01000001">
    <property type="protein sequence ID" value="KEI70259.1"/>
    <property type="molecule type" value="Genomic_DNA"/>
</dbReference>
<evidence type="ECO:0000256" key="8">
    <source>
        <dbReference type="RuleBase" id="RU004479"/>
    </source>
</evidence>
<dbReference type="Gene3D" id="1.20.200.10">
    <property type="entry name" value="Fumarase/aspartase (Central domain)"/>
    <property type="match status" value="1"/>
</dbReference>
<dbReference type="GO" id="GO:0005737">
    <property type="term" value="C:cytoplasm"/>
    <property type="evidence" value="ECO:0007669"/>
    <property type="project" value="UniProtKB-SubCell"/>
</dbReference>
<dbReference type="PROSITE" id="PS00488">
    <property type="entry name" value="PAL_HISTIDASE"/>
    <property type="match status" value="1"/>
</dbReference>
<proteinExistence type="inferred from homology"/>
<dbReference type="AlphaFoldDB" id="A0A081K7Y3"/>
<evidence type="ECO:0000256" key="3">
    <source>
        <dbReference type="ARBA" id="ARBA00022808"/>
    </source>
</evidence>
<dbReference type="CDD" id="cd00332">
    <property type="entry name" value="PAL-HAL"/>
    <property type="match status" value="1"/>
</dbReference>
<dbReference type="GO" id="GO:0019556">
    <property type="term" value="P:L-histidine catabolic process to glutamate and formamide"/>
    <property type="evidence" value="ECO:0007669"/>
    <property type="project" value="UniProtKB-UniPathway"/>
</dbReference>
<evidence type="ECO:0000256" key="4">
    <source>
        <dbReference type="ARBA" id="ARBA00023239"/>
    </source>
</evidence>
<dbReference type="InterPro" id="IPR001106">
    <property type="entry name" value="Aromatic_Lyase"/>
</dbReference>